<dbReference type="NCBIfam" id="NF004812">
    <property type="entry name" value="PRK06161.1"/>
    <property type="match status" value="1"/>
</dbReference>
<proteinExistence type="inferred from homology"/>
<evidence type="ECO:0000256" key="1">
    <source>
        <dbReference type="ARBA" id="ARBA00004651"/>
    </source>
</evidence>
<dbReference type="GO" id="GO:0005886">
    <property type="term" value="C:plasma membrane"/>
    <property type="evidence" value="ECO:0007669"/>
    <property type="project" value="UniProtKB-SubCell"/>
</dbReference>
<feature type="transmembrane region" description="Helical" evidence="8">
    <location>
        <begin position="6"/>
        <end position="26"/>
    </location>
</feature>
<comment type="caution">
    <text evidence="9">The sequence shown here is derived from an EMBL/GenBank/DDBJ whole genome shotgun (WGS) entry which is preliminary data.</text>
</comment>
<dbReference type="GO" id="GO:0015385">
    <property type="term" value="F:sodium:proton antiporter activity"/>
    <property type="evidence" value="ECO:0007669"/>
    <property type="project" value="TreeGrafter"/>
</dbReference>
<dbReference type="PANTHER" id="PTHR34702">
    <property type="entry name" value="NA(+)/H(+) ANTIPORTER SUBUNIT F1"/>
    <property type="match status" value="1"/>
</dbReference>
<keyword evidence="3" id="KW-0813">Transport</keyword>
<dbReference type="RefSeq" id="WP_149635459.1">
    <property type="nucleotide sequence ID" value="NZ_VNIP01000008.1"/>
</dbReference>
<protein>
    <submittedName>
        <fullName evidence="9">K+/H+ antiporter subunit F</fullName>
    </submittedName>
</protein>
<keyword evidence="6 8" id="KW-1133">Transmembrane helix</keyword>
<evidence type="ECO:0000256" key="4">
    <source>
        <dbReference type="ARBA" id="ARBA00022475"/>
    </source>
</evidence>
<evidence type="ECO:0000256" key="5">
    <source>
        <dbReference type="ARBA" id="ARBA00022692"/>
    </source>
</evidence>
<feature type="transmembrane region" description="Helical" evidence="8">
    <location>
        <begin position="38"/>
        <end position="57"/>
    </location>
</feature>
<keyword evidence="7 8" id="KW-0472">Membrane</keyword>
<gene>
    <name evidence="9" type="ORF">FP026_15270</name>
</gene>
<dbReference type="Pfam" id="PF04066">
    <property type="entry name" value="MrpF_PhaF"/>
    <property type="match status" value="1"/>
</dbReference>
<evidence type="ECO:0000313" key="10">
    <source>
        <dbReference type="Proteomes" id="UP000323608"/>
    </source>
</evidence>
<keyword evidence="4" id="KW-1003">Cell membrane</keyword>
<reference evidence="9 10" key="1">
    <citation type="submission" date="2019-07" db="EMBL/GenBank/DDBJ databases">
        <title>The Draft Genome Sequence of Rhizobium tropici SARCC-755 Associated with Superior Nodulation on Pigeonpea (Cajanus cajan (L.) Millsp.).</title>
        <authorList>
            <person name="Bopape F.L."/>
            <person name="Hassen A.I."/>
            <person name="Swanevelder Z.H."/>
            <person name="Gwata E.T."/>
        </authorList>
    </citation>
    <scope>NUCLEOTIDE SEQUENCE [LARGE SCALE GENOMIC DNA]</scope>
    <source>
        <strain evidence="9 10">SARCC-755</strain>
    </source>
</reference>
<name>A0A5B0W0E9_RHITR</name>
<evidence type="ECO:0000256" key="3">
    <source>
        <dbReference type="ARBA" id="ARBA00022448"/>
    </source>
</evidence>
<dbReference type="EMBL" id="VNIP01000008">
    <property type="protein sequence ID" value="KAA1180204.1"/>
    <property type="molecule type" value="Genomic_DNA"/>
</dbReference>
<evidence type="ECO:0000256" key="2">
    <source>
        <dbReference type="ARBA" id="ARBA00009212"/>
    </source>
</evidence>
<comment type="similarity">
    <text evidence="2">Belongs to the CPA3 antiporters (TC 2.A.63) subunit F family.</text>
</comment>
<dbReference type="PANTHER" id="PTHR34702:SF1">
    <property type="entry name" value="NA(+)_H(+) ANTIPORTER SUBUNIT F"/>
    <property type="match status" value="1"/>
</dbReference>
<dbReference type="AlphaFoldDB" id="A0A5B0W0E9"/>
<evidence type="ECO:0000256" key="6">
    <source>
        <dbReference type="ARBA" id="ARBA00022989"/>
    </source>
</evidence>
<feature type="transmembrane region" description="Helical" evidence="8">
    <location>
        <begin position="63"/>
        <end position="87"/>
    </location>
</feature>
<dbReference type="OrthoDB" id="9800226at2"/>
<organism evidence="9 10">
    <name type="scientific">Rhizobium tropici</name>
    <dbReference type="NCBI Taxonomy" id="398"/>
    <lineage>
        <taxon>Bacteria</taxon>
        <taxon>Pseudomonadati</taxon>
        <taxon>Pseudomonadota</taxon>
        <taxon>Alphaproteobacteria</taxon>
        <taxon>Hyphomicrobiales</taxon>
        <taxon>Rhizobiaceae</taxon>
        <taxon>Rhizobium/Agrobacterium group</taxon>
        <taxon>Rhizobium</taxon>
    </lineage>
</organism>
<sequence length="93" mass="9988">MSAMIIQISVAAAQLMIVAAMVIASIRMFRGPRAQDRIIALDTLYVNAMLLLLTFGIGTGRVVYFEAALVIGVLGFVATVALAKFLMRGEVIE</sequence>
<evidence type="ECO:0000256" key="8">
    <source>
        <dbReference type="SAM" id="Phobius"/>
    </source>
</evidence>
<dbReference type="InterPro" id="IPR007208">
    <property type="entry name" value="MrpF/PhaF-like"/>
</dbReference>
<comment type="subcellular location">
    <subcellularLocation>
        <location evidence="1">Cell membrane</location>
        <topology evidence="1">Multi-pass membrane protein</topology>
    </subcellularLocation>
</comment>
<keyword evidence="5 8" id="KW-0812">Transmembrane</keyword>
<accession>A0A5B0W0E9</accession>
<dbReference type="Proteomes" id="UP000323608">
    <property type="component" value="Unassembled WGS sequence"/>
</dbReference>
<evidence type="ECO:0000256" key="7">
    <source>
        <dbReference type="ARBA" id="ARBA00023136"/>
    </source>
</evidence>
<evidence type="ECO:0000313" key="9">
    <source>
        <dbReference type="EMBL" id="KAA1180204.1"/>
    </source>
</evidence>